<evidence type="ECO:0000256" key="10">
    <source>
        <dbReference type="ARBA" id="ARBA00023209"/>
    </source>
</evidence>
<evidence type="ECO:0000256" key="4">
    <source>
        <dbReference type="ARBA" id="ARBA00022679"/>
    </source>
</evidence>
<dbReference type="UniPathway" id="UPA00558">
    <property type="reaction ID" value="UER00615"/>
</dbReference>
<comment type="catalytic activity">
    <reaction evidence="12">
        <text>a CDP-1,2-diacyl-sn-glycerol + L-serine = a 1,2-diacyl-sn-glycero-3-phospho-L-serine + CMP + H(+)</text>
        <dbReference type="Rhea" id="RHEA:16913"/>
        <dbReference type="ChEBI" id="CHEBI:15378"/>
        <dbReference type="ChEBI" id="CHEBI:33384"/>
        <dbReference type="ChEBI" id="CHEBI:57262"/>
        <dbReference type="ChEBI" id="CHEBI:58332"/>
        <dbReference type="ChEBI" id="CHEBI:60377"/>
        <dbReference type="EC" id="2.7.8.8"/>
    </reaction>
</comment>
<feature type="transmembrane region" description="Helical" evidence="12">
    <location>
        <begin position="28"/>
        <end position="47"/>
    </location>
</feature>
<dbReference type="AlphaFoldDB" id="A0A7S0DH93"/>
<keyword evidence="9 12" id="KW-0472">Membrane</keyword>
<accession>A0A7S0DH93</accession>
<evidence type="ECO:0000256" key="12">
    <source>
        <dbReference type="RuleBase" id="RU368094"/>
    </source>
</evidence>
<dbReference type="PANTHER" id="PTHR15362:SF7">
    <property type="entry name" value="PHOSPHATIDYLSERINE SYNTHASE 2"/>
    <property type="match status" value="1"/>
</dbReference>
<feature type="transmembrane region" description="Helical" evidence="12">
    <location>
        <begin position="328"/>
        <end position="346"/>
    </location>
</feature>
<comment type="pathway">
    <text evidence="12">Phospholipid metabolism; phosphatidylethanolamine biosynthesis; phosphatidylethanolamine from CDP-diacylglycerol: step 1/2.</text>
</comment>
<dbReference type="GO" id="GO:0003882">
    <property type="term" value="F:CDP-diacylglycerol-serine O-phosphatidyltransferase activity"/>
    <property type="evidence" value="ECO:0007669"/>
    <property type="project" value="UniProtKB-UniRule"/>
</dbReference>
<dbReference type="GO" id="GO:0106245">
    <property type="term" value="F:L-serine-phosphatidylethanolamine phosphatidyltransferase activity"/>
    <property type="evidence" value="ECO:0007669"/>
    <property type="project" value="InterPro"/>
</dbReference>
<dbReference type="InterPro" id="IPR004277">
    <property type="entry name" value="PSS"/>
</dbReference>
<feature type="transmembrane region" description="Helical" evidence="12">
    <location>
        <begin position="358"/>
        <end position="379"/>
    </location>
</feature>
<proteinExistence type="inferred from homology"/>
<evidence type="ECO:0000256" key="11">
    <source>
        <dbReference type="ARBA" id="ARBA00023264"/>
    </source>
</evidence>
<evidence type="ECO:0000256" key="3">
    <source>
        <dbReference type="ARBA" id="ARBA00022516"/>
    </source>
</evidence>
<dbReference type="Pfam" id="PF03034">
    <property type="entry name" value="PSS"/>
    <property type="match status" value="1"/>
</dbReference>
<feature type="transmembrane region" description="Helical" evidence="12">
    <location>
        <begin position="99"/>
        <end position="120"/>
    </location>
</feature>
<dbReference type="PANTHER" id="PTHR15362">
    <property type="entry name" value="PHOSPHATIDYLINOSITOL SYNTHASE"/>
    <property type="match status" value="1"/>
</dbReference>
<evidence type="ECO:0000256" key="2">
    <source>
        <dbReference type="ARBA" id="ARBA00005189"/>
    </source>
</evidence>
<dbReference type="GO" id="GO:0005789">
    <property type="term" value="C:endoplasmic reticulum membrane"/>
    <property type="evidence" value="ECO:0007669"/>
    <property type="project" value="UniProtKB-SubCell"/>
</dbReference>
<evidence type="ECO:0000256" key="9">
    <source>
        <dbReference type="ARBA" id="ARBA00023136"/>
    </source>
</evidence>
<dbReference type="EC" id="2.7.8.8" evidence="12"/>
<evidence type="ECO:0000256" key="8">
    <source>
        <dbReference type="ARBA" id="ARBA00023098"/>
    </source>
</evidence>
<comment type="pathway">
    <text evidence="2">Lipid metabolism.</text>
</comment>
<dbReference type="EMBL" id="HBEN01015266">
    <property type="protein sequence ID" value="CAD8452489.1"/>
    <property type="molecule type" value="Transcribed_RNA"/>
</dbReference>
<comment type="function">
    <text evidence="12">Catalyzes a base-exchange reaction in which the polar head group of phosphatidylethanolamine (PE) is replaced by L-serine.</text>
</comment>
<evidence type="ECO:0000256" key="7">
    <source>
        <dbReference type="ARBA" id="ARBA00022989"/>
    </source>
</evidence>
<evidence type="ECO:0000256" key="6">
    <source>
        <dbReference type="ARBA" id="ARBA00022824"/>
    </source>
</evidence>
<reference evidence="13" key="1">
    <citation type="submission" date="2021-01" db="EMBL/GenBank/DDBJ databases">
        <authorList>
            <person name="Corre E."/>
            <person name="Pelletier E."/>
            <person name="Niang G."/>
            <person name="Scheremetjew M."/>
            <person name="Finn R."/>
            <person name="Kale V."/>
            <person name="Holt S."/>
            <person name="Cochrane G."/>
            <person name="Meng A."/>
            <person name="Brown T."/>
            <person name="Cohen L."/>
        </authorList>
    </citation>
    <scope>NUCLEOTIDE SEQUENCE</scope>
    <source>
        <strain evidence="13">CCAC1681</strain>
    </source>
</reference>
<feature type="transmembrane region" description="Helical" evidence="12">
    <location>
        <begin position="391"/>
        <end position="411"/>
    </location>
</feature>
<keyword evidence="8 12" id="KW-0443">Lipid metabolism</keyword>
<evidence type="ECO:0000256" key="1">
    <source>
        <dbReference type="ARBA" id="ARBA00004477"/>
    </source>
</evidence>
<feature type="transmembrane region" description="Helical" evidence="12">
    <location>
        <begin position="223"/>
        <end position="245"/>
    </location>
</feature>
<keyword evidence="4 12" id="KW-0808">Transferase</keyword>
<comment type="similarity">
    <text evidence="12">Belongs to the CDP-alcohol phosphatidyltransferase class-I family.</text>
</comment>
<sequence>MAKLVNSGPVAVTKEGGKANLEKTVKSGSLVALFVCAMLLVVLSGAFKPEVDMSSISPTEREAVRSRNLKSSLNAVCASYLLYSALQGPDTHMVKPHPAVWKVMHGLFVLYLLFLVFLLCQETADARMVLKFLAPDLGVELPERAYGEDCRIYTPEDPASKFRVLRDTVFDEFFVGHILGWYGKAIALRNLPLLWAYSISFELMELTFQHWLKNFNECWWDSWVLDVALCNFVGISLGMMTVRFFEGTTYDWMGTKNAKGLTKKMRQGLQLFTPATWDSYIWNPTSSPLRFLQCAFVVILCLVFELNAFFLKYVLWIPPPHLLNHIRLALWFGIANIATREYYVFITSKEGMHLTKMGANAWLAIAGALIEIIVVLKHGRGMFEVPWPRHVLWFWGVFVTVTTGWLVRWHLRSKSAVKPKKQ</sequence>
<dbReference type="GO" id="GO:0006659">
    <property type="term" value="P:phosphatidylserine biosynthetic process"/>
    <property type="evidence" value="ECO:0007669"/>
    <property type="project" value="UniProtKB-UniRule"/>
</dbReference>
<evidence type="ECO:0000313" key="13">
    <source>
        <dbReference type="EMBL" id="CAD8452489.1"/>
    </source>
</evidence>
<feature type="transmembrane region" description="Helical" evidence="12">
    <location>
        <begin position="291"/>
        <end position="316"/>
    </location>
</feature>
<keyword evidence="6 12" id="KW-0256">Endoplasmic reticulum</keyword>
<gene>
    <name evidence="13" type="ORF">MSP1401_LOCUS12779</name>
</gene>
<feature type="transmembrane region" description="Helical" evidence="12">
    <location>
        <begin position="193"/>
        <end position="211"/>
    </location>
</feature>
<keyword evidence="11 12" id="KW-1208">Phospholipid metabolism</keyword>
<keyword evidence="7 12" id="KW-1133">Transmembrane helix</keyword>
<name>A0A7S0DH93_MICPS</name>
<keyword evidence="10 12" id="KW-0594">Phospholipid biosynthesis</keyword>
<comment type="subcellular location">
    <subcellularLocation>
        <location evidence="1 12">Endoplasmic reticulum membrane</location>
        <topology evidence="1 12">Multi-pass membrane protein</topology>
    </subcellularLocation>
</comment>
<keyword evidence="5 12" id="KW-0812">Transmembrane</keyword>
<keyword evidence="3 12" id="KW-0444">Lipid biosynthesis</keyword>
<organism evidence="13">
    <name type="scientific">Micromonas pusilla</name>
    <name type="common">Picoplanktonic green alga</name>
    <name type="synonym">Chromulina pusilla</name>
    <dbReference type="NCBI Taxonomy" id="38833"/>
    <lineage>
        <taxon>Eukaryota</taxon>
        <taxon>Viridiplantae</taxon>
        <taxon>Chlorophyta</taxon>
        <taxon>Mamiellophyceae</taxon>
        <taxon>Mamiellales</taxon>
        <taxon>Mamiellaceae</taxon>
        <taxon>Micromonas</taxon>
    </lineage>
</organism>
<dbReference type="GO" id="GO:0006646">
    <property type="term" value="P:phosphatidylethanolamine biosynthetic process"/>
    <property type="evidence" value="ECO:0007669"/>
    <property type="project" value="UniProtKB-UniPathway"/>
</dbReference>
<evidence type="ECO:0000256" key="5">
    <source>
        <dbReference type="ARBA" id="ARBA00022692"/>
    </source>
</evidence>
<protein>
    <recommendedName>
        <fullName evidence="12">CDP-diacylglycerol--serine O-phosphatidyltransferase</fullName>
        <ecNumber evidence="12">2.7.8.8</ecNumber>
    </recommendedName>
    <alternativeName>
        <fullName evidence="12">Phosphatidylserine synthase</fullName>
    </alternativeName>
</protein>